<comment type="similarity">
    <text evidence="12">Belongs to the cytochrome b561 family.</text>
</comment>
<evidence type="ECO:0000256" key="2">
    <source>
        <dbReference type="ARBA" id="ARBA00004651"/>
    </source>
</evidence>
<dbReference type="Proteomes" id="UP000192652">
    <property type="component" value="Unassembled WGS sequence"/>
</dbReference>
<dbReference type="InterPro" id="IPR011577">
    <property type="entry name" value="Cyt_b561_bac/Ni-Hgenase"/>
</dbReference>
<evidence type="ECO:0000256" key="11">
    <source>
        <dbReference type="ARBA" id="ARBA00023136"/>
    </source>
</evidence>
<keyword evidence="9 13" id="KW-1133">Transmembrane helix</keyword>
<dbReference type="Gene3D" id="1.20.950.20">
    <property type="entry name" value="Transmembrane di-heme cytochromes, Chain C"/>
    <property type="match status" value="1"/>
</dbReference>
<evidence type="ECO:0000256" key="4">
    <source>
        <dbReference type="ARBA" id="ARBA00022475"/>
    </source>
</evidence>
<evidence type="ECO:0000256" key="13">
    <source>
        <dbReference type="SAM" id="Phobius"/>
    </source>
</evidence>
<protein>
    <submittedName>
        <fullName evidence="15 16">Cytochrome B</fullName>
    </submittedName>
</protein>
<dbReference type="GO" id="GO:0009055">
    <property type="term" value="F:electron transfer activity"/>
    <property type="evidence" value="ECO:0007669"/>
    <property type="project" value="InterPro"/>
</dbReference>
<dbReference type="Pfam" id="PF01292">
    <property type="entry name" value="Ni_hydr_CYTB"/>
    <property type="match status" value="1"/>
</dbReference>
<evidence type="ECO:0000256" key="5">
    <source>
        <dbReference type="ARBA" id="ARBA00022617"/>
    </source>
</evidence>
<dbReference type="AlphaFoldDB" id="A0A1Q9ANR4"/>
<evidence type="ECO:0000256" key="12">
    <source>
        <dbReference type="ARBA" id="ARBA00037975"/>
    </source>
</evidence>
<dbReference type="PANTHER" id="PTHR30529">
    <property type="entry name" value="CYTOCHROME B561"/>
    <property type="match status" value="1"/>
</dbReference>
<dbReference type="STRING" id="1672749.BJF92_21435"/>
<keyword evidence="8" id="KW-0249">Electron transport</keyword>
<evidence type="ECO:0000259" key="14">
    <source>
        <dbReference type="Pfam" id="PF01292"/>
    </source>
</evidence>
<evidence type="ECO:0000313" key="15">
    <source>
        <dbReference type="EMBL" id="OLP57064.1"/>
    </source>
</evidence>
<organism evidence="15 17">
    <name type="scientific">Xaviernesmea rhizosphaerae</name>
    <dbReference type="NCBI Taxonomy" id="1672749"/>
    <lineage>
        <taxon>Bacteria</taxon>
        <taxon>Pseudomonadati</taxon>
        <taxon>Pseudomonadota</taxon>
        <taxon>Alphaproteobacteria</taxon>
        <taxon>Hyphomicrobiales</taxon>
        <taxon>Rhizobiaceae</taxon>
        <taxon>Rhizobium/Agrobacterium group</taxon>
        <taxon>Xaviernesmea</taxon>
    </lineage>
</organism>
<dbReference type="RefSeq" id="WP_075633416.1">
    <property type="nucleotide sequence ID" value="NZ_MKIO01000020.1"/>
</dbReference>
<sequence>MMWRNTRTAYGLVSRLLHWTVALLFIAQIPLGFLTQATAQNPALQFDLYQWHKSTGFLILALAILRILWSLTSRKPKEPSGTKPTMQCAAHMAHAALLTMTLAIPLTGWAIASTSPLQIPSFFFDLVVIPNLPMAVSDSAEAIWSQLHAWLAYGAAALIVMHAGAAVFHAIRPEAGSLHGMLPQRSRR</sequence>
<dbReference type="GO" id="GO:0005886">
    <property type="term" value="C:plasma membrane"/>
    <property type="evidence" value="ECO:0007669"/>
    <property type="project" value="UniProtKB-SubCell"/>
</dbReference>
<reference evidence="15 17" key="1">
    <citation type="submission" date="2016-09" db="EMBL/GenBank/DDBJ databases">
        <title>Rhizobium sp. nov., a novel species isolated from the rice rhizosphere.</title>
        <authorList>
            <person name="Zhao J."/>
            <person name="Zhang X."/>
        </authorList>
    </citation>
    <scope>NUCLEOTIDE SEQUENCE [LARGE SCALE GENOMIC DNA]</scope>
    <source>
        <strain evidence="15 17">MH17</strain>
    </source>
</reference>
<evidence type="ECO:0000256" key="3">
    <source>
        <dbReference type="ARBA" id="ARBA00022448"/>
    </source>
</evidence>
<comment type="subcellular location">
    <subcellularLocation>
        <location evidence="2">Cell membrane</location>
        <topology evidence="2">Multi-pass membrane protein</topology>
    </subcellularLocation>
</comment>
<evidence type="ECO:0000256" key="1">
    <source>
        <dbReference type="ARBA" id="ARBA00001970"/>
    </source>
</evidence>
<evidence type="ECO:0000313" key="18">
    <source>
        <dbReference type="Proteomes" id="UP000192652"/>
    </source>
</evidence>
<dbReference type="EMBL" id="MSPX01000004">
    <property type="protein sequence ID" value="OQP87092.1"/>
    <property type="molecule type" value="Genomic_DNA"/>
</dbReference>
<keyword evidence="10" id="KW-0408">Iron</keyword>
<evidence type="ECO:0000313" key="16">
    <source>
        <dbReference type="EMBL" id="OQP87092.1"/>
    </source>
</evidence>
<dbReference type="InterPro" id="IPR052168">
    <property type="entry name" value="Cytochrome_b561_oxidase"/>
</dbReference>
<feature type="domain" description="Cytochrome b561 bacterial/Ni-hydrogenase" evidence="14">
    <location>
        <begin position="10"/>
        <end position="183"/>
    </location>
</feature>
<feature type="transmembrane region" description="Helical" evidence="13">
    <location>
        <begin position="150"/>
        <end position="171"/>
    </location>
</feature>
<keyword evidence="18" id="KW-1185">Reference proteome</keyword>
<keyword evidence="6 13" id="KW-0812">Transmembrane</keyword>
<reference evidence="16 18" key="3">
    <citation type="journal article" date="2017" name="Antonie Van Leeuwenhoek">
        <title>Rhizobium rhizosphaerae sp. nov., a novel species isolated from rice rhizosphere.</title>
        <authorList>
            <person name="Zhao J.J."/>
            <person name="Zhang J."/>
            <person name="Zhang R.J."/>
            <person name="Zhang C.W."/>
            <person name="Yin H.Q."/>
            <person name="Zhang X.X."/>
        </authorList>
    </citation>
    <scope>NUCLEOTIDE SEQUENCE [LARGE SCALE GENOMIC DNA]</scope>
    <source>
        <strain evidence="16 18">RD15</strain>
    </source>
</reference>
<feature type="transmembrane region" description="Helical" evidence="13">
    <location>
        <begin position="93"/>
        <end position="112"/>
    </location>
</feature>
<accession>A0A1Q9ANR4</accession>
<evidence type="ECO:0000313" key="17">
    <source>
        <dbReference type="Proteomes" id="UP000186143"/>
    </source>
</evidence>
<evidence type="ECO:0000256" key="7">
    <source>
        <dbReference type="ARBA" id="ARBA00022723"/>
    </source>
</evidence>
<proteinExistence type="inferred from homology"/>
<dbReference type="EMBL" id="MKIO01000020">
    <property type="protein sequence ID" value="OLP57064.1"/>
    <property type="molecule type" value="Genomic_DNA"/>
</dbReference>
<dbReference type="GO" id="GO:0022904">
    <property type="term" value="P:respiratory electron transport chain"/>
    <property type="evidence" value="ECO:0007669"/>
    <property type="project" value="InterPro"/>
</dbReference>
<evidence type="ECO:0000256" key="9">
    <source>
        <dbReference type="ARBA" id="ARBA00022989"/>
    </source>
</evidence>
<dbReference type="GO" id="GO:0046872">
    <property type="term" value="F:metal ion binding"/>
    <property type="evidence" value="ECO:0007669"/>
    <property type="project" value="UniProtKB-KW"/>
</dbReference>
<keyword evidence="11 13" id="KW-0472">Membrane</keyword>
<feature type="transmembrane region" description="Helical" evidence="13">
    <location>
        <begin position="55"/>
        <end position="72"/>
    </location>
</feature>
<keyword evidence="5" id="KW-0349">Heme</keyword>
<gene>
    <name evidence="15" type="ORF">BJF92_21435</name>
    <name evidence="16" type="ORF">BTR14_06535</name>
</gene>
<keyword evidence="4" id="KW-1003">Cell membrane</keyword>
<dbReference type="PANTHER" id="PTHR30529:SF1">
    <property type="entry name" value="CYTOCHROME B561 HOMOLOG 2"/>
    <property type="match status" value="1"/>
</dbReference>
<comment type="caution">
    <text evidence="15">The sequence shown here is derived from an EMBL/GenBank/DDBJ whole genome shotgun (WGS) entry which is preliminary data.</text>
</comment>
<name>A0A1Q9ANR4_9HYPH</name>
<comment type="cofactor">
    <cofactor evidence="1">
        <name>heme b</name>
        <dbReference type="ChEBI" id="CHEBI:60344"/>
    </cofactor>
</comment>
<keyword evidence="7" id="KW-0479">Metal-binding</keyword>
<evidence type="ECO:0000256" key="10">
    <source>
        <dbReference type="ARBA" id="ARBA00023004"/>
    </source>
</evidence>
<dbReference type="SUPFAM" id="SSF81342">
    <property type="entry name" value="Transmembrane di-heme cytochromes"/>
    <property type="match status" value="1"/>
</dbReference>
<evidence type="ECO:0000256" key="8">
    <source>
        <dbReference type="ARBA" id="ARBA00022982"/>
    </source>
</evidence>
<reference evidence="16" key="2">
    <citation type="submission" date="2016-12" db="EMBL/GenBank/DDBJ databases">
        <authorList>
            <person name="Zhang X."/>
            <person name="Zhao J."/>
        </authorList>
    </citation>
    <scope>NUCLEOTIDE SEQUENCE</scope>
    <source>
        <strain evidence="16">RD15</strain>
    </source>
</reference>
<dbReference type="Proteomes" id="UP000186143">
    <property type="component" value="Unassembled WGS sequence"/>
</dbReference>
<evidence type="ECO:0000256" key="6">
    <source>
        <dbReference type="ARBA" id="ARBA00022692"/>
    </source>
</evidence>
<keyword evidence="3" id="KW-0813">Transport</keyword>
<dbReference type="GO" id="GO:0020037">
    <property type="term" value="F:heme binding"/>
    <property type="evidence" value="ECO:0007669"/>
    <property type="project" value="TreeGrafter"/>
</dbReference>
<dbReference type="InterPro" id="IPR016174">
    <property type="entry name" value="Di-haem_cyt_TM"/>
</dbReference>
<dbReference type="OrthoDB" id="1247465at2"/>